<proteinExistence type="predicted"/>
<dbReference type="InterPro" id="IPR026960">
    <property type="entry name" value="RVT-Znf"/>
</dbReference>
<dbReference type="PANTHER" id="PTHR33116:SF78">
    <property type="entry name" value="OS12G0587133 PROTEIN"/>
    <property type="match status" value="1"/>
</dbReference>
<dbReference type="Pfam" id="PF00078">
    <property type="entry name" value="RVT_1"/>
    <property type="match status" value="1"/>
</dbReference>
<evidence type="ECO:0000313" key="3">
    <source>
        <dbReference type="EMBL" id="SPD16045.1"/>
    </source>
</evidence>
<protein>
    <recommendedName>
        <fullName evidence="2">Reverse transcriptase domain-containing protein</fullName>
    </recommendedName>
</protein>
<name>A0A2N9HVE3_FAGSY</name>
<sequence length="1334" mass="150886">MIASESMADKSESFVGSRTTKAGYLGSAASVVPEPAVAIPSSDSTTMLSTSDASSRQGLDGVATPTAESFSVSLATQASQLGGTMVHAWGTPQDWFLELKDGQRLRLPVEIKKSDRMDLEGMEVSENTFDGELEPIPLAIAPPPLDGGNSAKNILCENHDGCFKIYDWVNGRYKAFGKLVGASHEGYEREVIALLVSIKARLNQRKPAHAEHRTPKKQGNKGRRELKGLVSSINYDSRAKKVGHDRASGDILLMWDKRAVEKLDEAVGHFSVLCKLRNVVNQSVWAFSRVYGPHVDIERRLMWDELSGVHHWWEVPWCVGGDFNVVRSPSERLGAAGYSSSMIDFSDFISINGLVDIPMAGGSFTWSNNRETTSMSRLDRFLFTTDWGIQYSSIDQKRVEGRWGSYQFDGTPSFILAKKLRALKTDLKQWNVEVFGNVLFKKNALLNELHVLESLAENRVLTTEEKGTMDRVSHELEQNLLLEEISLRQKSRVLWLKEGDKNSKFFHHMANSHRRINTIGTLHVDGVQVSDQGIIQDYIVNFYKSLFTDGGVRRPMLDGINFNSLDEEEATWLKIPFDEEEIFEVVMAFNGDKALGPDGFPLSFFQHCWHIVKADILAAAQEFHTHSQFEKSLNATFIALIPKKSESLEVKDFRPISLVGSVYKILAKVLANRLRLVLHKLISMSQNAFVKGRQILDSVLIANECLDSRLKEGTPRVLCKLDLEKAYDHVDWGFLLYLLRSSRGLRQGDPLSPLLFVIIMEALSKMMDQIVGGGLVSGFSVGRKAPRLIMVSHLLFADDTLIFYDAVPDQVLQLRALLTWFEAISGLKVNLGKSKLVASGAVPCIADLANILGCKTSCLPMTYLGLPLGAKFKAKAIWNGVLDKMKKRLAGWKRLYLSKGGCLTLIKNTLSNNPTYFLSLFPILTAVANRMEKLQRDFLWGGMGDEFKFHLVKWDIICNPIQCGGLGVRNLIMFNGALLGKWLWRYGHEREALWRRVINCKYGSEVGGWNTSVTQDPHGVSLWKQIRRGWDLFAQHVQYEVGDGTRIRFWKDLWCGESPLQEAFPELLRIARDKDALVSVHFQVCNDQIHWNLDFVRAAQDWELESIASFLDLLYSTKVRGNGTDLMLWLPSPQKGFMVRSFYHALFRNGGCSFPWKSIWQPKVPSRVSFFVWVAALGKILTAENLWKRHLILVSWCYLCKRDGETVDHLLLHCPVSREVWDTVFALFGVQWVMPEKIIDLLASWQGCFGRHRHNVIWKCVPHCLMRCLWREHNARQFEGCERCTADLKHIVLHTLFEWVSALGCLSCSTFLDFLDLCSFQVKCWSAHLVHPAV</sequence>
<dbReference type="Pfam" id="PF13966">
    <property type="entry name" value="zf-RVT"/>
    <property type="match status" value="1"/>
</dbReference>
<evidence type="ECO:0000256" key="1">
    <source>
        <dbReference type="SAM" id="MobiDB-lite"/>
    </source>
</evidence>
<dbReference type="Gene3D" id="3.60.10.10">
    <property type="entry name" value="Endonuclease/exonuclease/phosphatase"/>
    <property type="match status" value="1"/>
</dbReference>
<organism evidence="3">
    <name type="scientific">Fagus sylvatica</name>
    <name type="common">Beechnut</name>
    <dbReference type="NCBI Taxonomy" id="28930"/>
    <lineage>
        <taxon>Eukaryota</taxon>
        <taxon>Viridiplantae</taxon>
        <taxon>Streptophyta</taxon>
        <taxon>Embryophyta</taxon>
        <taxon>Tracheophyta</taxon>
        <taxon>Spermatophyta</taxon>
        <taxon>Magnoliopsida</taxon>
        <taxon>eudicotyledons</taxon>
        <taxon>Gunneridae</taxon>
        <taxon>Pentapetalae</taxon>
        <taxon>rosids</taxon>
        <taxon>fabids</taxon>
        <taxon>Fagales</taxon>
        <taxon>Fagaceae</taxon>
        <taxon>Fagus</taxon>
    </lineage>
</organism>
<dbReference type="PANTHER" id="PTHR33116">
    <property type="entry name" value="REVERSE TRANSCRIPTASE ZINC-BINDING DOMAIN-CONTAINING PROTEIN-RELATED-RELATED"/>
    <property type="match status" value="1"/>
</dbReference>
<dbReference type="InterPro" id="IPR000477">
    <property type="entry name" value="RT_dom"/>
</dbReference>
<dbReference type="SUPFAM" id="SSF56219">
    <property type="entry name" value="DNase I-like"/>
    <property type="match status" value="1"/>
</dbReference>
<reference evidence="3" key="1">
    <citation type="submission" date="2018-02" db="EMBL/GenBank/DDBJ databases">
        <authorList>
            <person name="Cohen D.B."/>
            <person name="Kent A.D."/>
        </authorList>
    </citation>
    <scope>NUCLEOTIDE SEQUENCE</scope>
</reference>
<accession>A0A2N9HVE3</accession>
<dbReference type="EMBL" id="OIVN01004212">
    <property type="protein sequence ID" value="SPD16045.1"/>
    <property type="molecule type" value="Genomic_DNA"/>
</dbReference>
<gene>
    <name evidence="3" type="ORF">FSB_LOCUS43927</name>
</gene>
<evidence type="ECO:0000259" key="2">
    <source>
        <dbReference type="PROSITE" id="PS50878"/>
    </source>
</evidence>
<feature type="domain" description="Reverse transcriptase" evidence="2">
    <location>
        <begin position="622"/>
        <end position="868"/>
    </location>
</feature>
<feature type="compositionally biased region" description="Low complexity" evidence="1">
    <location>
        <begin position="40"/>
        <end position="55"/>
    </location>
</feature>
<dbReference type="PROSITE" id="PS50878">
    <property type="entry name" value="RT_POL"/>
    <property type="match status" value="1"/>
</dbReference>
<dbReference type="InterPro" id="IPR036691">
    <property type="entry name" value="Endo/exonu/phosph_ase_sf"/>
</dbReference>
<dbReference type="CDD" id="cd01650">
    <property type="entry name" value="RT_nLTR_like"/>
    <property type="match status" value="1"/>
</dbReference>
<feature type="region of interest" description="Disordered" evidence="1">
    <location>
        <begin position="40"/>
        <end position="62"/>
    </location>
</feature>
<dbReference type="SUPFAM" id="SSF56672">
    <property type="entry name" value="DNA/RNA polymerases"/>
    <property type="match status" value="1"/>
</dbReference>
<dbReference type="InterPro" id="IPR043502">
    <property type="entry name" value="DNA/RNA_pol_sf"/>
</dbReference>